<reference evidence="2" key="1">
    <citation type="submission" date="2015-12" db="EMBL/GenBank/DDBJ databases">
        <title>De novo transcriptome assembly of four potential Pierce s Disease insect vectors from Arizona vineyards.</title>
        <authorList>
            <person name="Tassone E.E."/>
        </authorList>
    </citation>
    <scope>NUCLEOTIDE SEQUENCE</scope>
</reference>
<accession>A0A1B6DSG7</accession>
<evidence type="ECO:0000313" key="2">
    <source>
        <dbReference type="EMBL" id="JAS28608.1"/>
    </source>
</evidence>
<feature type="non-terminal residue" evidence="2">
    <location>
        <position position="144"/>
    </location>
</feature>
<proteinExistence type="predicted"/>
<organism evidence="2">
    <name type="scientific">Clastoptera arizonana</name>
    <name type="common">Arizona spittle bug</name>
    <dbReference type="NCBI Taxonomy" id="38151"/>
    <lineage>
        <taxon>Eukaryota</taxon>
        <taxon>Metazoa</taxon>
        <taxon>Ecdysozoa</taxon>
        <taxon>Arthropoda</taxon>
        <taxon>Hexapoda</taxon>
        <taxon>Insecta</taxon>
        <taxon>Pterygota</taxon>
        <taxon>Neoptera</taxon>
        <taxon>Paraneoptera</taxon>
        <taxon>Hemiptera</taxon>
        <taxon>Auchenorrhyncha</taxon>
        <taxon>Cercopoidea</taxon>
        <taxon>Clastopteridae</taxon>
        <taxon>Clastoptera</taxon>
    </lineage>
</organism>
<gene>
    <name evidence="2" type="ORF">g.1479</name>
</gene>
<dbReference type="EMBL" id="GEDC01008690">
    <property type="protein sequence ID" value="JAS28608.1"/>
    <property type="molecule type" value="Transcribed_RNA"/>
</dbReference>
<protein>
    <submittedName>
        <fullName evidence="2">Uncharacterized protein</fullName>
    </submittedName>
</protein>
<name>A0A1B6DSG7_9HEMI</name>
<dbReference type="AlphaFoldDB" id="A0A1B6DSG7"/>
<feature type="region of interest" description="Disordered" evidence="1">
    <location>
        <begin position="120"/>
        <end position="144"/>
    </location>
</feature>
<feature type="compositionally biased region" description="Basic and acidic residues" evidence="1">
    <location>
        <begin position="127"/>
        <end position="144"/>
    </location>
</feature>
<feature type="non-terminal residue" evidence="2">
    <location>
        <position position="1"/>
    </location>
</feature>
<sequence length="144" mass="16280">SDENHFKNLDKEDIRIMLDVRDSSNWPNSTPDQSIGYITSQLESMSDENRSTNCKNYLKNCTVLERDNEQMDHSKDTKISQSDGFTILVENKSGVNRSKNVGDENGGVELKSSALVRLSPRSVADQSRVESLKRKGQDHFIKNS</sequence>
<evidence type="ECO:0000256" key="1">
    <source>
        <dbReference type="SAM" id="MobiDB-lite"/>
    </source>
</evidence>